<evidence type="ECO:0000313" key="9">
    <source>
        <dbReference type="EMBL" id="GEM49258.1"/>
    </source>
</evidence>
<dbReference type="OrthoDB" id="9815750at2"/>
<dbReference type="PANTHER" id="PTHR43304">
    <property type="entry name" value="PHYTOCHROME-LIKE PROTEIN CPH1"/>
    <property type="match status" value="1"/>
</dbReference>
<dbReference type="PROSITE" id="PS50112">
    <property type="entry name" value="PAS"/>
    <property type="match status" value="2"/>
</dbReference>
<dbReference type="InterPro" id="IPR013656">
    <property type="entry name" value="PAS_4"/>
</dbReference>
<evidence type="ECO:0000313" key="10">
    <source>
        <dbReference type="Proteomes" id="UP000321306"/>
    </source>
</evidence>
<evidence type="ECO:0000256" key="2">
    <source>
        <dbReference type="ARBA" id="ARBA00012438"/>
    </source>
</evidence>
<keyword evidence="5" id="KW-0418">Kinase</keyword>
<dbReference type="SMART" id="SM00387">
    <property type="entry name" value="HATPase_c"/>
    <property type="match status" value="1"/>
</dbReference>
<dbReference type="PROSITE" id="PS50109">
    <property type="entry name" value="HIS_KIN"/>
    <property type="match status" value="1"/>
</dbReference>
<feature type="domain" description="PAS" evidence="7">
    <location>
        <begin position="378"/>
        <end position="448"/>
    </location>
</feature>
<dbReference type="CDD" id="cd00130">
    <property type="entry name" value="PAS"/>
    <property type="match status" value="2"/>
</dbReference>
<dbReference type="Gene3D" id="3.30.565.10">
    <property type="entry name" value="Histidine kinase-like ATPase, C-terminal domain"/>
    <property type="match status" value="1"/>
</dbReference>
<evidence type="ECO:0000256" key="3">
    <source>
        <dbReference type="ARBA" id="ARBA00022553"/>
    </source>
</evidence>
<dbReference type="CDD" id="cd00082">
    <property type="entry name" value="HisKA"/>
    <property type="match status" value="1"/>
</dbReference>
<dbReference type="EMBL" id="BJXB01000031">
    <property type="protein sequence ID" value="GEM49258.1"/>
    <property type="molecule type" value="Genomic_DNA"/>
</dbReference>
<dbReference type="Gene3D" id="1.10.287.130">
    <property type="match status" value="1"/>
</dbReference>
<dbReference type="PROSITE" id="PS50113">
    <property type="entry name" value="PAC"/>
    <property type="match status" value="2"/>
</dbReference>
<dbReference type="EC" id="2.7.13.3" evidence="2"/>
<dbReference type="InterPro" id="IPR052162">
    <property type="entry name" value="Sensor_kinase/Photoreceptor"/>
</dbReference>
<dbReference type="Pfam" id="PF02518">
    <property type="entry name" value="HATPase_c"/>
    <property type="match status" value="1"/>
</dbReference>
<comment type="caution">
    <text evidence="9">The sequence shown here is derived from an EMBL/GenBank/DDBJ whole genome shotgun (WGS) entry which is preliminary data.</text>
</comment>
<keyword evidence="3" id="KW-0597">Phosphoprotein</keyword>
<proteinExistence type="predicted"/>
<dbReference type="SMART" id="SM00388">
    <property type="entry name" value="HisKA"/>
    <property type="match status" value="1"/>
</dbReference>
<dbReference type="Proteomes" id="UP000321306">
    <property type="component" value="Unassembled WGS sequence"/>
</dbReference>
<evidence type="ECO:0000256" key="4">
    <source>
        <dbReference type="ARBA" id="ARBA00022679"/>
    </source>
</evidence>
<dbReference type="GO" id="GO:0000155">
    <property type="term" value="F:phosphorelay sensor kinase activity"/>
    <property type="evidence" value="ECO:0007669"/>
    <property type="project" value="InterPro"/>
</dbReference>
<keyword evidence="4" id="KW-0808">Transferase</keyword>
<feature type="domain" description="Histidine kinase" evidence="6">
    <location>
        <begin position="521"/>
        <end position="737"/>
    </location>
</feature>
<dbReference type="CDD" id="cd00075">
    <property type="entry name" value="HATPase"/>
    <property type="match status" value="1"/>
</dbReference>
<dbReference type="SUPFAM" id="SSF55785">
    <property type="entry name" value="PYP-like sensor domain (PAS domain)"/>
    <property type="match status" value="4"/>
</dbReference>
<dbReference type="InterPro" id="IPR000700">
    <property type="entry name" value="PAS-assoc_C"/>
</dbReference>
<name>A0A511N9U1_DEIC1</name>
<dbReference type="InterPro" id="IPR036890">
    <property type="entry name" value="HATPase_C_sf"/>
</dbReference>
<evidence type="ECO:0000256" key="5">
    <source>
        <dbReference type="ARBA" id="ARBA00022777"/>
    </source>
</evidence>
<organism evidence="9 10">
    <name type="scientific">Deinococcus cellulosilyticus (strain DSM 18568 / NBRC 106333 / KACC 11606 / 5516J-15)</name>
    <dbReference type="NCBI Taxonomy" id="1223518"/>
    <lineage>
        <taxon>Bacteria</taxon>
        <taxon>Thermotogati</taxon>
        <taxon>Deinococcota</taxon>
        <taxon>Deinococci</taxon>
        <taxon>Deinococcales</taxon>
        <taxon>Deinococcaceae</taxon>
        <taxon>Deinococcus</taxon>
    </lineage>
</organism>
<reference evidence="9 10" key="1">
    <citation type="submission" date="2019-07" db="EMBL/GenBank/DDBJ databases">
        <title>Whole genome shotgun sequence of Deinococcus cellulosilyticus NBRC 106333.</title>
        <authorList>
            <person name="Hosoyama A."/>
            <person name="Uohara A."/>
            <person name="Ohji S."/>
            <person name="Ichikawa N."/>
        </authorList>
    </citation>
    <scope>NUCLEOTIDE SEQUENCE [LARGE SCALE GENOMIC DNA]</scope>
    <source>
        <strain evidence="9 10">NBRC 106333</strain>
    </source>
</reference>
<evidence type="ECO:0000259" key="8">
    <source>
        <dbReference type="PROSITE" id="PS50113"/>
    </source>
</evidence>
<dbReference type="SMART" id="SM00086">
    <property type="entry name" value="PAC"/>
    <property type="match status" value="2"/>
</dbReference>
<dbReference type="Pfam" id="PF00512">
    <property type="entry name" value="HisKA"/>
    <property type="match status" value="1"/>
</dbReference>
<evidence type="ECO:0000259" key="6">
    <source>
        <dbReference type="PROSITE" id="PS50109"/>
    </source>
</evidence>
<dbReference type="InterPro" id="IPR000014">
    <property type="entry name" value="PAS"/>
</dbReference>
<feature type="domain" description="PAS" evidence="7">
    <location>
        <begin position="248"/>
        <end position="315"/>
    </location>
</feature>
<keyword evidence="10" id="KW-1185">Reference proteome</keyword>
<dbReference type="Gene3D" id="3.30.450.20">
    <property type="entry name" value="PAS domain"/>
    <property type="match status" value="4"/>
</dbReference>
<feature type="domain" description="PAC" evidence="8">
    <location>
        <begin position="451"/>
        <end position="503"/>
    </location>
</feature>
<dbReference type="InterPro" id="IPR005467">
    <property type="entry name" value="His_kinase_dom"/>
</dbReference>
<dbReference type="PANTHER" id="PTHR43304:SF1">
    <property type="entry name" value="PAC DOMAIN-CONTAINING PROTEIN"/>
    <property type="match status" value="1"/>
</dbReference>
<dbReference type="AlphaFoldDB" id="A0A511N9U1"/>
<dbReference type="PRINTS" id="PR00344">
    <property type="entry name" value="BCTRLSENSOR"/>
</dbReference>
<dbReference type="InterPro" id="IPR036097">
    <property type="entry name" value="HisK_dim/P_sf"/>
</dbReference>
<dbReference type="InterPro" id="IPR004358">
    <property type="entry name" value="Sig_transdc_His_kin-like_C"/>
</dbReference>
<dbReference type="InterPro" id="IPR003661">
    <property type="entry name" value="HisK_dim/P_dom"/>
</dbReference>
<dbReference type="InterPro" id="IPR035965">
    <property type="entry name" value="PAS-like_dom_sf"/>
</dbReference>
<dbReference type="FunFam" id="3.30.565.10:FF:000006">
    <property type="entry name" value="Sensor histidine kinase WalK"/>
    <property type="match status" value="1"/>
</dbReference>
<dbReference type="InterPro" id="IPR013655">
    <property type="entry name" value="PAS_fold_3"/>
</dbReference>
<feature type="domain" description="PAC" evidence="8">
    <location>
        <begin position="324"/>
        <end position="377"/>
    </location>
</feature>
<gene>
    <name evidence="9" type="ORF">DC3_48930</name>
</gene>
<comment type="catalytic activity">
    <reaction evidence="1">
        <text>ATP + protein L-histidine = ADP + protein N-phospho-L-histidine.</text>
        <dbReference type="EC" id="2.7.13.3"/>
    </reaction>
</comment>
<dbReference type="RefSeq" id="WP_146889474.1">
    <property type="nucleotide sequence ID" value="NZ_BJXB01000031.1"/>
</dbReference>
<protein>
    <recommendedName>
        <fullName evidence="2">histidine kinase</fullName>
        <ecNumber evidence="2">2.7.13.3</ecNumber>
    </recommendedName>
</protein>
<dbReference type="SUPFAM" id="SSF47384">
    <property type="entry name" value="Homodimeric domain of signal transducing histidine kinase"/>
    <property type="match status" value="1"/>
</dbReference>
<dbReference type="SUPFAM" id="SSF55874">
    <property type="entry name" value="ATPase domain of HSP90 chaperone/DNA topoisomerase II/histidine kinase"/>
    <property type="match status" value="1"/>
</dbReference>
<dbReference type="InterPro" id="IPR001610">
    <property type="entry name" value="PAC"/>
</dbReference>
<accession>A0A511N9U1</accession>
<dbReference type="NCBIfam" id="TIGR00229">
    <property type="entry name" value="sensory_box"/>
    <property type="match status" value="2"/>
</dbReference>
<evidence type="ECO:0000259" key="7">
    <source>
        <dbReference type="PROSITE" id="PS50112"/>
    </source>
</evidence>
<dbReference type="Pfam" id="PF08448">
    <property type="entry name" value="PAS_4"/>
    <property type="match status" value="2"/>
</dbReference>
<dbReference type="Pfam" id="PF08447">
    <property type="entry name" value="PAS_3"/>
    <property type="match status" value="2"/>
</dbReference>
<evidence type="ECO:0000256" key="1">
    <source>
        <dbReference type="ARBA" id="ARBA00000085"/>
    </source>
</evidence>
<dbReference type="InterPro" id="IPR003594">
    <property type="entry name" value="HATPase_dom"/>
</dbReference>
<dbReference type="FunFam" id="3.30.450.20:FF:000099">
    <property type="entry name" value="Sensory box sensor histidine kinase"/>
    <property type="match status" value="1"/>
</dbReference>
<dbReference type="SMART" id="SM00091">
    <property type="entry name" value="PAS"/>
    <property type="match status" value="4"/>
</dbReference>
<sequence length="738" mass="85205">MKPDPDVLMHLPPTAILNALQGPAWMADPACRVFLTNQAYQRHFGTGVFDAGQLEEWLPESHRKRVLNDFTCQRQTGEGFTLTFPLLEEQRENWYELSVTPIVDEGLRGWLGILRPLAETEGYLEALLENAPVGLGLMDRDYTLRVLNNTVIEDTPYTREDFQKHSLEELYPNTFPLLKPVLERVFLHGESPPPLEFESRYPRGNQPPAYWRVHYFPVRTRDGQMLGVGYISDNIRELKDTEARLREQQDFLLQITDAVPATLTVRDLRTYEVILSNRQMADFLGYSHQELEALPLAELTFPEDAGRFTSTIQRIGHLKEGEVLEDLMRMRHKDGEERWLYGRVVIFRRDEEGRPLVSINAGVDVTARVQAERLLRESEQRLKTITSSAPVMLWMSDRHRSSTFFNTAWFEFTGTLENEAAGWDWASFVHPEDHDHLMAVADQAWKNLQPYELEFRLKHHSGAHRWVMVRAVPEFSVEGEFQGYIGSTIDIHDRKLAEERIRQSELELQEMIRREKQFVQNAAHEFRNPLAAMQGNLDILVRHPNLPRSERLDVIEEVQWETLRLSRMVNDMLMLARGDMGLEFLIEDLDLTKVLQEVWDDARASNPHHAFRWNLPEKVNLRGDAERLAQLFSELLENAVKYSPPGAAITLDLQQDAEGVTLILQDQGAGISEVDLPHVFERFYRVDKARQRSGRAEGTGLGLPIARWIVEQHGGNIELYSVLDRGTTVQVWLPRDVE</sequence>